<dbReference type="EMBL" id="JBFXLT010000236">
    <property type="protein sequence ID" value="KAL2801842.1"/>
    <property type="molecule type" value="Genomic_DNA"/>
</dbReference>
<evidence type="ECO:0000313" key="3">
    <source>
        <dbReference type="Proteomes" id="UP001610334"/>
    </source>
</evidence>
<dbReference type="Proteomes" id="UP001610334">
    <property type="component" value="Unassembled WGS sequence"/>
</dbReference>
<name>A0ABR4GSE3_9EURO</name>
<comment type="caution">
    <text evidence="2">The sequence shown here is derived from an EMBL/GenBank/DDBJ whole genome shotgun (WGS) entry which is preliminary data.</text>
</comment>
<keyword evidence="3" id="KW-1185">Reference proteome</keyword>
<evidence type="ECO:0000313" key="2">
    <source>
        <dbReference type="EMBL" id="KAL2801842.1"/>
    </source>
</evidence>
<reference evidence="2 3" key="1">
    <citation type="submission" date="2024-07" db="EMBL/GenBank/DDBJ databases">
        <title>Section-level genome sequencing and comparative genomics of Aspergillus sections Usti and Cavernicolus.</title>
        <authorList>
            <consortium name="Lawrence Berkeley National Laboratory"/>
            <person name="Nybo J.L."/>
            <person name="Vesth T.C."/>
            <person name="Theobald S."/>
            <person name="Frisvad J.C."/>
            <person name="Larsen T.O."/>
            <person name="Kjaerboelling I."/>
            <person name="Rothschild-Mancinelli K."/>
            <person name="Lyhne E.K."/>
            <person name="Kogle M.E."/>
            <person name="Barry K."/>
            <person name="Clum A."/>
            <person name="Na H."/>
            <person name="Ledsgaard L."/>
            <person name="Lin J."/>
            <person name="Lipzen A."/>
            <person name="Kuo A."/>
            <person name="Riley R."/>
            <person name="Mondo S."/>
            <person name="Labutti K."/>
            <person name="Haridas S."/>
            <person name="Pangalinan J."/>
            <person name="Salamov A.A."/>
            <person name="Simmons B.A."/>
            <person name="Magnuson J.K."/>
            <person name="Chen J."/>
            <person name="Drula E."/>
            <person name="Henrissat B."/>
            <person name="Wiebenga A."/>
            <person name="Lubbers R.J."/>
            <person name="Gomes A.C."/>
            <person name="Makela M.R."/>
            <person name="Stajich J."/>
            <person name="Grigoriev I.V."/>
            <person name="Mortensen U.H."/>
            <person name="De Vries R.P."/>
            <person name="Baker S.E."/>
            <person name="Andersen M.R."/>
        </authorList>
    </citation>
    <scope>NUCLEOTIDE SEQUENCE [LARGE SCALE GENOMIC DNA]</scope>
    <source>
        <strain evidence="2 3">CBS 588.65</strain>
    </source>
</reference>
<dbReference type="InterPro" id="IPR010730">
    <property type="entry name" value="HET"/>
</dbReference>
<dbReference type="PANTHER" id="PTHR33112">
    <property type="entry name" value="DOMAIN PROTEIN, PUTATIVE-RELATED"/>
    <property type="match status" value="1"/>
</dbReference>
<protein>
    <submittedName>
        <fullName evidence="2">Heterokaryon incompatibility protein-domain-containing protein</fullName>
    </submittedName>
</protein>
<sequence>MMADLPIRCSDCLNLTVNIPGAGKSRRAETEHLTLSKIKDGAEKGCQVCTRLVRIMLGSLLTSGLPRLASVRIQGVDQKAKVILSAEDEPLLADVTVGAAVLIKDLRVYTLADDPLASVIRSRPFTSGSASAEVFDLVKAWIRNCDSSHSECMKPGDTELPTRLLEVTVSGSNDVRLYIPRDHGKGTGRYIALSYCWGRTPSLKTTTDTIIKHQKGISYRALPDTIQDAVRITRALGVRYLWVDALCIIQGEDDNAKTDWERESAKMHSVYRNSYVTISASGSINCQLGMFLPRTPPRDPLFRFQAVCGNITGHIYLESRKRAWLVSEKEPIDYRAWTLQERLLSPRVIKYGADAVYWECRTIQHSEFEDTMPMTKSLKHYRLPKKLGVEDWIAVVEDYSTRGLTVSNDRFIALSGIAHRFQQDLQLQYFAGLWHSEKDQTVLLRLLLWTSGIENAEHEADWMSSSRYNGPSWSWATSKCPIVYNSPPVLPVPGYNRRDFRQWHAKIHSTYVETNGLNPFAYVKDARLTISAPRKQIKGLCRSSLNDYYIFDPLNGPEAKIGTVSLDAMDSIPSIYDENNKMKDHVEHGKDGAILPSCLHIVDVKMGQLSDDIVPYGLLITPCRTKPSYWRRVGLFCLYDTTRYRPLDAEWLNDVSPTKIDLV</sequence>
<dbReference type="PANTHER" id="PTHR33112:SF16">
    <property type="entry name" value="HETEROKARYON INCOMPATIBILITY DOMAIN-CONTAINING PROTEIN"/>
    <property type="match status" value="1"/>
</dbReference>
<accession>A0ABR4GSE3</accession>
<proteinExistence type="predicted"/>
<feature type="domain" description="Heterokaryon incompatibility" evidence="1">
    <location>
        <begin position="190"/>
        <end position="341"/>
    </location>
</feature>
<evidence type="ECO:0000259" key="1">
    <source>
        <dbReference type="Pfam" id="PF06985"/>
    </source>
</evidence>
<gene>
    <name evidence="2" type="ORF">BJX63DRAFT_416424</name>
</gene>
<dbReference type="Pfam" id="PF06985">
    <property type="entry name" value="HET"/>
    <property type="match status" value="1"/>
</dbReference>
<organism evidence="2 3">
    <name type="scientific">Aspergillus granulosus</name>
    <dbReference type="NCBI Taxonomy" id="176169"/>
    <lineage>
        <taxon>Eukaryota</taxon>
        <taxon>Fungi</taxon>
        <taxon>Dikarya</taxon>
        <taxon>Ascomycota</taxon>
        <taxon>Pezizomycotina</taxon>
        <taxon>Eurotiomycetes</taxon>
        <taxon>Eurotiomycetidae</taxon>
        <taxon>Eurotiales</taxon>
        <taxon>Aspergillaceae</taxon>
        <taxon>Aspergillus</taxon>
        <taxon>Aspergillus subgen. Nidulantes</taxon>
    </lineage>
</organism>